<keyword evidence="1" id="KW-0812">Transmembrane</keyword>
<dbReference type="AlphaFoldDB" id="A0AAJ1WZ79"/>
<gene>
    <name evidence="2" type="ORF">QO001_006291</name>
</gene>
<dbReference type="InterPro" id="IPR045919">
    <property type="entry name" value="DUF6338"/>
</dbReference>
<feature type="transmembrane region" description="Helical" evidence="1">
    <location>
        <begin position="12"/>
        <end position="30"/>
    </location>
</feature>
<feature type="transmembrane region" description="Helical" evidence="1">
    <location>
        <begin position="42"/>
        <end position="63"/>
    </location>
</feature>
<accession>A0AAJ1WZ79</accession>
<dbReference type="Pfam" id="PF19865">
    <property type="entry name" value="DUF6338"/>
    <property type="match status" value="1"/>
</dbReference>
<keyword evidence="1" id="KW-0472">Membrane</keyword>
<dbReference type="EMBL" id="JAUSWL010000024">
    <property type="protein sequence ID" value="MDQ0547332.1"/>
    <property type="molecule type" value="Genomic_DNA"/>
</dbReference>
<keyword evidence="1" id="KW-1133">Transmembrane helix</keyword>
<comment type="caution">
    <text evidence="2">The sequence shown here is derived from an EMBL/GenBank/DDBJ whole genome shotgun (WGS) entry which is preliminary data.</text>
</comment>
<evidence type="ECO:0000313" key="2">
    <source>
        <dbReference type="EMBL" id="MDQ0547332.1"/>
    </source>
</evidence>
<evidence type="ECO:0000256" key="1">
    <source>
        <dbReference type="SAM" id="Phobius"/>
    </source>
</evidence>
<sequence length="200" mass="22780">MPDLKDLNNIYLVAAFIIPGLIITYIRAQFIAGRMEKFSDAALGYLTLTLVYYGISIPFIGLILNLEKGLLKTLLWWALIIVGPSAFGLLLGVAIQRDWLRWIATKLRLRLVHNTPTSWDWRFATCETARFVMVTLTDGTKFAGIFGVNSFASTDPAERDLYIEEVMDVDETGAWNYRDEVHGVLLLAKEIRFIEFKKEL</sequence>
<protein>
    <submittedName>
        <fullName evidence="2">Uncharacterized protein</fullName>
    </submittedName>
</protein>
<reference evidence="2" key="1">
    <citation type="submission" date="2023-07" db="EMBL/GenBank/DDBJ databases">
        <title>Genomic Encyclopedia of Type Strains, Phase IV (KMG-IV): sequencing the most valuable type-strain genomes for metagenomic binning, comparative biology and taxonomic classification.</title>
        <authorList>
            <person name="Goeker M."/>
        </authorList>
    </citation>
    <scope>NUCLEOTIDE SEQUENCE</scope>
    <source>
        <strain evidence="2">DSM 19569</strain>
    </source>
</reference>
<evidence type="ECO:0000313" key="3">
    <source>
        <dbReference type="Proteomes" id="UP001223420"/>
    </source>
</evidence>
<dbReference type="RefSeq" id="WP_091995096.1">
    <property type="nucleotide sequence ID" value="NZ_JAJALK010000026.1"/>
</dbReference>
<proteinExistence type="predicted"/>
<dbReference type="Proteomes" id="UP001223420">
    <property type="component" value="Unassembled WGS sequence"/>
</dbReference>
<feature type="transmembrane region" description="Helical" evidence="1">
    <location>
        <begin position="75"/>
        <end position="95"/>
    </location>
</feature>
<organism evidence="2 3">
    <name type="scientific">Methylobacterium brachiatum</name>
    <dbReference type="NCBI Taxonomy" id="269660"/>
    <lineage>
        <taxon>Bacteria</taxon>
        <taxon>Pseudomonadati</taxon>
        <taxon>Pseudomonadota</taxon>
        <taxon>Alphaproteobacteria</taxon>
        <taxon>Hyphomicrobiales</taxon>
        <taxon>Methylobacteriaceae</taxon>
        <taxon>Methylobacterium</taxon>
    </lineage>
</organism>
<name>A0AAJ1WZ79_9HYPH</name>